<dbReference type="Proteomes" id="UP000249842">
    <property type="component" value="Unassembled WGS sequence"/>
</dbReference>
<keyword evidence="3 5" id="KW-1133">Transmembrane helix</keyword>
<organism evidence="6 7">
    <name type="scientific">Phenylobacterium hankyongense</name>
    <dbReference type="NCBI Taxonomy" id="1813876"/>
    <lineage>
        <taxon>Bacteria</taxon>
        <taxon>Pseudomonadati</taxon>
        <taxon>Pseudomonadota</taxon>
        <taxon>Alphaproteobacteria</taxon>
        <taxon>Caulobacterales</taxon>
        <taxon>Caulobacteraceae</taxon>
        <taxon>Phenylobacterium</taxon>
    </lineage>
</organism>
<evidence type="ECO:0000256" key="3">
    <source>
        <dbReference type="ARBA" id="ARBA00022989"/>
    </source>
</evidence>
<keyword evidence="7" id="KW-1185">Reference proteome</keyword>
<dbReference type="EMBL" id="QFYP01000001">
    <property type="protein sequence ID" value="RAK58494.1"/>
    <property type="molecule type" value="Genomic_DNA"/>
</dbReference>
<dbReference type="RefSeq" id="WP_111455773.1">
    <property type="nucleotide sequence ID" value="NZ_QFYP01000001.1"/>
</dbReference>
<proteinExistence type="predicted"/>
<reference evidence="7" key="1">
    <citation type="submission" date="2018-05" db="EMBL/GenBank/DDBJ databases">
        <authorList>
            <person name="Li X."/>
        </authorList>
    </citation>
    <scope>NUCLEOTIDE SEQUENCE [LARGE SCALE GENOMIC DNA]</scope>
    <source>
        <strain evidence="7">HKS-05</strain>
    </source>
</reference>
<feature type="transmembrane region" description="Helical" evidence="5">
    <location>
        <begin position="107"/>
        <end position="127"/>
    </location>
</feature>
<evidence type="ECO:0000256" key="5">
    <source>
        <dbReference type="SAM" id="Phobius"/>
    </source>
</evidence>
<name>A0A328AY15_9CAUL</name>
<accession>A0A328AY15</accession>
<evidence type="ECO:0000256" key="2">
    <source>
        <dbReference type="ARBA" id="ARBA00022692"/>
    </source>
</evidence>
<comment type="caution">
    <text evidence="6">The sequence shown here is derived from an EMBL/GenBank/DDBJ whole genome shotgun (WGS) entry which is preliminary data.</text>
</comment>
<dbReference type="InterPro" id="IPR032808">
    <property type="entry name" value="DoxX"/>
</dbReference>
<gene>
    <name evidence="6" type="ORF">DJ021_01110</name>
</gene>
<comment type="subcellular location">
    <subcellularLocation>
        <location evidence="1">Membrane</location>
        <topology evidence="1">Multi-pass membrane protein</topology>
    </subcellularLocation>
</comment>
<evidence type="ECO:0000256" key="4">
    <source>
        <dbReference type="ARBA" id="ARBA00023136"/>
    </source>
</evidence>
<dbReference type="OrthoDB" id="9811373at2"/>
<dbReference type="AlphaFoldDB" id="A0A328AY15"/>
<evidence type="ECO:0000256" key="1">
    <source>
        <dbReference type="ARBA" id="ARBA00004141"/>
    </source>
</evidence>
<dbReference type="GO" id="GO:0016020">
    <property type="term" value="C:membrane"/>
    <property type="evidence" value="ECO:0007669"/>
    <property type="project" value="UniProtKB-SubCell"/>
</dbReference>
<evidence type="ECO:0000313" key="7">
    <source>
        <dbReference type="Proteomes" id="UP000249842"/>
    </source>
</evidence>
<evidence type="ECO:0000313" key="6">
    <source>
        <dbReference type="EMBL" id="RAK58494.1"/>
    </source>
</evidence>
<sequence>MTTDTVTTGIAPVRTSKAMLWAGYGLSGLFIAFMIFDSVIKLIRLPVVGESLVALGYPPSIGFGIGVVEAVALVLYVIPRTSILGAVLMTGVMGGAMASHLRVGNPWPSHILFGVYLGLFAWGGLWLRNPALRALFPLRAR</sequence>
<feature type="transmembrane region" description="Helical" evidence="5">
    <location>
        <begin position="83"/>
        <end position="101"/>
    </location>
</feature>
<dbReference type="Pfam" id="PF13564">
    <property type="entry name" value="DoxX_2"/>
    <property type="match status" value="1"/>
</dbReference>
<feature type="transmembrane region" description="Helical" evidence="5">
    <location>
        <begin position="21"/>
        <end position="40"/>
    </location>
</feature>
<feature type="transmembrane region" description="Helical" evidence="5">
    <location>
        <begin position="60"/>
        <end position="78"/>
    </location>
</feature>
<keyword evidence="4 5" id="KW-0472">Membrane</keyword>
<keyword evidence="2 5" id="KW-0812">Transmembrane</keyword>
<protein>
    <submittedName>
        <fullName evidence="6">DoxX family protein</fullName>
    </submittedName>
</protein>